<keyword evidence="7 13" id="KW-1133">Transmembrane helix</keyword>
<feature type="signal peptide" evidence="13">
    <location>
        <begin position="1"/>
        <end position="23"/>
    </location>
</feature>
<dbReference type="SUPFAM" id="SSF69318">
    <property type="entry name" value="Integrin alpha N-terminal domain"/>
    <property type="match status" value="1"/>
</dbReference>
<dbReference type="Gene3D" id="2.60.40.1460">
    <property type="entry name" value="Integrin domains. Chain A, domain 2"/>
    <property type="match status" value="1"/>
</dbReference>
<dbReference type="InterPro" id="IPR028994">
    <property type="entry name" value="Integrin_alpha_N"/>
</dbReference>
<name>A0A9N7ZAA0_PLEPL</name>
<keyword evidence="6 13" id="KW-0130">Cell adhesion</keyword>
<dbReference type="InterPro" id="IPR013517">
    <property type="entry name" value="FG-GAP"/>
</dbReference>
<evidence type="ECO:0000256" key="6">
    <source>
        <dbReference type="ARBA" id="ARBA00022889"/>
    </source>
</evidence>
<dbReference type="GO" id="GO:0050900">
    <property type="term" value="P:leukocyte migration"/>
    <property type="evidence" value="ECO:0007669"/>
    <property type="project" value="TreeGrafter"/>
</dbReference>
<evidence type="ECO:0000259" key="15">
    <source>
        <dbReference type="Pfam" id="PF08441"/>
    </source>
</evidence>
<accession>A0A9N7ZAA0</accession>
<keyword evidence="4 13" id="KW-0732">Signal</keyword>
<dbReference type="AlphaFoldDB" id="A0A9N7ZAA0"/>
<evidence type="ECO:0000256" key="11">
    <source>
        <dbReference type="ARBA" id="ARBA00023180"/>
    </source>
</evidence>
<proteinExistence type="inferred from homology"/>
<evidence type="ECO:0000256" key="4">
    <source>
        <dbReference type="ARBA" id="ARBA00022729"/>
    </source>
</evidence>
<dbReference type="Proteomes" id="UP001153269">
    <property type="component" value="Unassembled WGS sequence"/>
</dbReference>
<evidence type="ECO:0000256" key="1">
    <source>
        <dbReference type="ARBA" id="ARBA00004479"/>
    </source>
</evidence>
<feature type="region of interest" description="Disordered" evidence="14">
    <location>
        <begin position="879"/>
        <end position="899"/>
    </location>
</feature>
<dbReference type="Gene3D" id="1.20.5.930">
    <property type="entry name" value="Bicelle-embedded integrin alpha(iib) transmembrane segment"/>
    <property type="match status" value="1"/>
</dbReference>
<keyword evidence="19" id="KW-1185">Reference proteome</keyword>
<protein>
    <recommendedName>
        <fullName evidence="20">Integrin alpha-2 domain-containing protein</fullName>
    </recommendedName>
</protein>
<evidence type="ECO:0000313" key="19">
    <source>
        <dbReference type="Proteomes" id="UP001153269"/>
    </source>
</evidence>
<feature type="repeat" description="FG-GAP" evidence="12">
    <location>
        <begin position="427"/>
        <end position="487"/>
    </location>
</feature>
<dbReference type="InterPro" id="IPR048286">
    <property type="entry name" value="Integrin_alpha_Ig-like_3"/>
</dbReference>
<reference evidence="18" key="1">
    <citation type="submission" date="2020-03" db="EMBL/GenBank/DDBJ databases">
        <authorList>
            <person name="Weist P."/>
        </authorList>
    </citation>
    <scope>NUCLEOTIDE SEQUENCE</scope>
</reference>
<dbReference type="GO" id="GO:0007160">
    <property type="term" value="P:cell-matrix adhesion"/>
    <property type="evidence" value="ECO:0007669"/>
    <property type="project" value="TreeGrafter"/>
</dbReference>
<dbReference type="GO" id="GO:0007229">
    <property type="term" value="P:integrin-mediated signaling pathway"/>
    <property type="evidence" value="ECO:0007669"/>
    <property type="project" value="UniProtKB-KW"/>
</dbReference>
<dbReference type="Pfam" id="PF20805">
    <property type="entry name" value="Integrin_A_Ig_2"/>
    <property type="match status" value="1"/>
</dbReference>
<comment type="subcellular location">
    <subcellularLocation>
        <location evidence="1 13">Membrane</location>
        <topology evidence="1 13">Single-pass type I membrane protein</topology>
    </subcellularLocation>
</comment>
<dbReference type="Pfam" id="PF01839">
    <property type="entry name" value="FG-GAP"/>
    <property type="match status" value="2"/>
</dbReference>
<comment type="similarity">
    <text evidence="2 13">Belongs to the integrin alpha chain family.</text>
</comment>
<dbReference type="InterPro" id="IPR032695">
    <property type="entry name" value="Integrin_dom_sf"/>
</dbReference>
<keyword evidence="10 13" id="KW-0675">Receptor</keyword>
<dbReference type="Gene3D" id="2.60.40.1510">
    <property type="entry name" value="ntegrin, alpha v. Chain A, domain 3"/>
    <property type="match status" value="1"/>
</dbReference>
<evidence type="ECO:0000256" key="7">
    <source>
        <dbReference type="ARBA" id="ARBA00022989"/>
    </source>
</evidence>
<dbReference type="GO" id="GO:0009897">
    <property type="term" value="C:external side of plasma membrane"/>
    <property type="evidence" value="ECO:0007669"/>
    <property type="project" value="TreeGrafter"/>
</dbReference>
<evidence type="ECO:0008006" key="20">
    <source>
        <dbReference type="Google" id="ProtNLM"/>
    </source>
</evidence>
<evidence type="ECO:0000256" key="9">
    <source>
        <dbReference type="ARBA" id="ARBA00023136"/>
    </source>
</evidence>
<dbReference type="GO" id="GO:0008305">
    <property type="term" value="C:integrin complex"/>
    <property type="evidence" value="ECO:0007669"/>
    <property type="project" value="InterPro"/>
</dbReference>
<feature type="repeat" description="FG-GAP" evidence="12">
    <location>
        <begin position="177"/>
        <end position="230"/>
    </location>
</feature>
<evidence type="ECO:0000256" key="13">
    <source>
        <dbReference type="RuleBase" id="RU003762"/>
    </source>
</evidence>
<dbReference type="GO" id="GO:0098609">
    <property type="term" value="P:cell-cell adhesion"/>
    <property type="evidence" value="ECO:0007669"/>
    <property type="project" value="TreeGrafter"/>
</dbReference>
<evidence type="ECO:0000256" key="8">
    <source>
        <dbReference type="ARBA" id="ARBA00023037"/>
    </source>
</evidence>
<evidence type="ECO:0000313" key="18">
    <source>
        <dbReference type="EMBL" id="CAB1454394.1"/>
    </source>
</evidence>
<keyword evidence="8 13" id="KW-0401">Integrin</keyword>
<feature type="region of interest" description="Disordered" evidence="14">
    <location>
        <begin position="533"/>
        <end position="554"/>
    </location>
</feature>
<dbReference type="InterPro" id="IPR000413">
    <property type="entry name" value="Integrin_alpha"/>
</dbReference>
<dbReference type="GO" id="GO:0033627">
    <property type="term" value="P:cell adhesion mediated by integrin"/>
    <property type="evidence" value="ECO:0007669"/>
    <property type="project" value="TreeGrafter"/>
</dbReference>
<keyword evidence="3 13" id="KW-0812">Transmembrane</keyword>
<feature type="region of interest" description="Disordered" evidence="14">
    <location>
        <begin position="95"/>
        <end position="117"/>
    </location>
</feature>
<organism evidence="18 19">
    <name type="scientific">Pleuronectes platessa</name>
    <name type="common">European plaice</name>
    <dbReference type="NCBI Taxonomy" id="8262"/>
    <lineage>
        <taxon>Eukaryota</taxon>
        <taxon>Metazoa</taxon>
        <taxon>Chordata</taxon>
        <taxon>Craniata</taxon>
        <taxon>Vertebrata</taxon>
        <taxon>Euteleostomi</taxon>
        <taxon>Actinopterygii</taxon>
        <taxon>Neopterygii</taxon>
        <taxon>Teleostei</taxon>
        <taxon>Neoteleostei</taxon>
        <taxon>Acanthomorphata</taxon>
        <taxon>Carangaria</taxon>
        <taxon>Pleuronectiformes</taxon>
        <taxon>Pleuronectoidei</taxon>
        <taxon>Pleuronectidae</taxon>
        <taxon>Pleuronectes</taxon>
    </lineage>
</organism>
<dbReference type="PROSITE" id="PS51470">
    <property type="entry name" value="FG_GAP"/>
    <property type="match status" value="5"/>
</dbReference>
<keyword evidence="5" id="KW-0677">Repeat</keyword>
<dbReference type="InterPro" id="IPR048285">
    <property type="entry name" value="Integrin_alpha_Ig-like_2"/>
</dbReference>
<evidence type="ECO:0000256" key="10">
    <source>
        <dbReference type="ARBA" id="ARBA00023170"/>
    </source>
</evidence>
<dbReference type="GO" id="GO:0005178">
    <property type="term" value="F:integrin binding"/>
    <property type="evidence" value="ECO:0007669"/>
    <property type="project" value="TreeGrafter"/>
</dbReference>
<feature type="repeat" description="FG-GAP" evidence="12">
    <location>
        <begin position="304"/>
        <end position="365"/>
    </location>
</feature>
<dbReference type="Pfam" id="PF20806">
    <property type="entry name" value="Integrin_A_Ig_3"/>
    <property type="match status" value="1"/>
</dbReference>
<evidence type="ECO:0000256" key="3">
    <source>
        <dbReference type="ARBA" id="ARBA00022692"/>
    </source>
</evidence>
<feature type="repeat" description="FG-GAP" evidence="12">
    <location>
        <begin position="366"/>
        <end position="423"/>
    </location>
</feature>
<dbReference type="PANTHER" id="PTHR23220">
    <property type="entry name" value="INTEGRIN ALPHA"/>
    <property type="match status" value="1"/>
</dbReference>
<evidence type="ECO:0000256" key="14">
    <source>
        <dbReference type="SAM" id="MobiDB-lite"/>
    </source>
</evidence>
<sequence length="1085" mass="119814">MVGRITCGLWLPVLLMACGRLWAFNLDTENYQRKDGDQGSLFGFSMAMHRQLVPEDKRFLLVGAPRAKATIGQTSKVTGGLYGCDMSSSSTSCDRLQFEDKEDSTRESKENQWMGVSVNSQGPGGKIVTCAHRYQRRSNVKTSIESRDIIGRCYVLSQNLKIDTGATEDGGGWLFCDQRPRGHESFGSCQQGVSATFDKDYHYLIFGAPGAYNWKGVVRLEQKNDTLLDMGIYEDGPFEVGDEREKKADLVPAPPNSYLGFSLDSGKSLTKNRELTVVAGAPRANHSGAVVLLKKGDTSSKILLEEFTLEGEGLASSFGYDLTVLDLNGDGWQDIVVGAPQYFEKDGEIGGAVYVYVNKAGIWNNVKPTRIDGPKDSMFGLAVENLGDINKDGYEDFAVGAPYDDKGSGKVYIYMGSAAGLRSEKADQVLSGQTLGVKLFGYSLAGNMDLDKNAYPDLAVGSLSDSVFVFKTRPVINIKKVIRFTPKEIDFTKKNCASGFCLEVEVCFTYTAYPKSYTPKLTVEYTLQADADRSSGLPSRATFPGSSDSDKGTIMMNSQGAETCTKRQLAIQENIRDKLRGIPIEVTVDIKDAKRKRRQSSGPLAPVLDALQPMITRSVVNFLKEGCGSDNVCQSNLQMQSQYGSRASDKDPFVPLKKGEDGLPLISLSNQKDVTLEVKVTNLEGDDAHEARLVASFPPSLTYSAHHVPDDNKVSCRANKDGSNLDCDLGNPFSRDSMITIYIILGTSRISLNNSDLEIDLQLNTTSNQVIAPVKAKAKVAIRLQLMLSGQIQPSQVYYTGKVKDEAAMKTESEAGPAITHQFRIVNLGKRLTGLDSATLNIRWPKQVESGKWLLYLMRISSTGVENLRCSPKDEINPLSLGSSSNRRRRSAENSKGIHEGIMSRYEGKKRLSLSCDKGADCVTIKCPLQGLDSNAVITIHSRLWNSTFIEHYSNLHHVEVKVMASLQLDSTKKNTILENTETELKLTVFPEMRAAQHGAVAWWIILLSILFGLLLLGLLAFLLWKCGRERCGFFNRARYEDKVPSYNAVRIKREERDINAGNGNWATLEKKPWMTTWHDSKHYS</sequence>
<feature type="repeat" description="FG-GAP" evidence="12">
    <location>
        <begin position="243"/>
        <end position="302"/>
    </location>
</feature>
<feature type="compositionally biased region" description="Basic and acidic residues" evidence="14">
    <location>
        <begin position="96"/>
        <end position="110"/>
    </location>
</feature>
<evidence type="ECO:0000259" key="16">
    <source>
        <dbReference type="Pfam" id="PF20805"/>
    </source>
</evidence>
<evidence type="ECO:0000256" key="2">
    <source>
        <dbReference type="ARBA" id="ARBA00008054"/>
    </source>
</evidence>
<dbReference type="Pfam" id="PF08441">
    <property type="entry name" value="Integrin_A_Ig_1"/>
    <property type="match status" value="1"/>
</dbReference>
<gene>
    <name evidence="18" type="ORF">PLEPLA_LOCUS42160</name>
</gene>
<feature type="domain" description="Integrin alpha first immunoglubulin-like" evidence="15">
    <location>
        <begin position="472"/>
        <end position="625"/>
    </location>
</feature>
<dbReference type="SMART" id="SM00191">
    <property type="entry name" value="Int_alpha"/>
    <property type="match status" value="5"/>
</dbReference>
<dbReference type="Gene3D" id="2.60.40.1530">
    <property type="entry name" value="ntegrin, alpha v. Chain A, domain 4"/>
    <property type="match status" value="1"/>
</dbReference>
<feature type="domain" description="Integrin alpha third immunoglobulin-like" evidence="17">
    <location>
        <begin position="787"/>
        <end position="992"/>
    </location>
</feature>
<keyword evidence="9 13" id="KW-0472">Membrane</keyword>
<evidence type="ECO:0000259" key="17">
    <source>
        <dbReference type="Pfam" id="PF20806"/>
    </source>
</evidence>
<feature type="domain" description="Integrin alpha second immunoglobulin-like" evidence="16">
    <location>
        <begin position="627"/>
        <end position="780"/>
    </location>
</feature>
<keyword evidence="11" id="KW-0325">Glycoprotein</keyword>
<dbReference type="Gene3D" id="2.130.10.130">
    <property type="entry name" value="Integrin alpha, N-terminal"/>
    <property type="match status" value="1"/>
</dbReference>
<dbReference type="PRINTS" id="PR01185">
    <property type="entry name" value="INTEGRINA"/>
</dbReference>
<comment type="caution">
    <text evidence="18">The sequence shown here is derived from an EMBL/GenBank/DDBJ whole genome shotgun (WGS) entry which is preliminary data.</text>
</comment>
<evidence type="ECO:0000256" key="12">
    <source>
        <dbReference type="PROSITE-ProRule" id="PRU00803"/>
    </source>
</evidence>
<dbReference type="SUPFAM" id="SSF69179">
    <property type="entry name" value="Integrin domains"/>
    <property type="match status" value="3"/>
</dbReference>
<dbReference type="PANTHER" id="PTHR23220:SF9">
    <property type="entry name" value="INTEGRIN ALPHA-6"/>
    <property type="match status" value="1"/>
</dbReference>
<dbReference type="PROSITE" id="PS51257">
    <property type="entry name" value="PROKAR_LIPOPROTEIN"/>
    <property type="match status" value="1"/>
</dbReference>
<evidence type="ECO:0000256" key="5">
    <source>
        <dbReference type="ARBA" id="ARBA00022737"/>
    </source>
</evidence>
<feature type="chain" id="PRO_5040542523" description="Integrin alpha-2 domain-containing protein" evidence="13">
    <location>
        <begin position="24"/>
        <end position="1085"/>
    </location>
</feature>
<dbReference type="EMBL" id="CADEAL010004212">
    <property type="protein sequence ID" value="CAB1454394.1"/>
    <property type="molecule type" value="Genomic_DNA"/>
</dbReference>
<dbReference type="InterPro" id="IPR013519">
    <property type="entry name" value="Int_alpha_beta-p"/>
</dbReference>
<dbReference type="InterPro" id="IPR013649">
    <property type="entry name" value="Integrin_alpha_Ig-like_1"/>
</dbReference>
<feature type="transmembrane region" description="Helical" evidence="13">
    <location>
        <begin position="1001"/>
        <end position="1025"/>
    </location>
</feature>